<dbReference type="InterPro" id="IPR000835">
    <property type="entry name" value="HTH_MarR-typ"/>
</dbReference>
<evidence type="ECO:0000259" key="4">
    <source>
        <dbReference type="PROSITE" id="PS50995"/>
    </source>
</evidence>
<dbReference type="PANTHER" id="PTHR33164:SF64">
    <property type="entry name" value="TRANSCRIPTIONAL REGULATOR SLYA"/>
    <property type="match status" value="1"/>
</dbReference>
<dbReference type="Gene3D" id="1.10.10.10">
    <property type="entry name" value="Winged helix-like DNA-binding domain superfamily/Winged helix DNA-binding domain"/>
    <property type="match status" value="1"/>
</dbReference>
<reference evidence="5 6" key="1">
    <citation type="journal article" date="2015" name="Int. J. Syst. Evol. Microbiol.">
        <title>Amycolatopsis rhabdoformis sp. nov., an actinomycete isolated from a tropical forest soil.</title>
        <authorList>
            <person name="Souza W.R."/>
            <person name="Silva R.E."/>
            <person name="Goodfellow M."/>
            <person name="Busarakam K."/>
            <person name="Figueiro F.S."/>
            <person name="Ferreira D."/>
            <person name="Rodrigues-Filho E."/>
            <person name="Moraes L.A.B."/>
            <person name="Zucchi T.D."/>
        </authorList>
    </citation>
    <scope>NUCLEOTIDE SEQUENCE [LARGE SCALE GENOMIC DNA]</scope>
    <source>
        <strain evidence="5 6">NCIMB 14900</strain>
    </source>
</reference>
<dbReference type="PANTHER" id="PTHR33164">
    <property type="entry name" value="TRANSCRIPTIONAL REGULATOR, MARR FAMILY"/>
    <property type="match status" value="1"/>
</dbReference>
<keyword evidence="3" id="KW-0804">Transcription</keyword>
<dbReference type="InterPro" id="IPR036390">
    <property type="entry name" value="WH_DNA-bd_sf"/>
</dbReference>
<keyword evidence="2" id="KW-0238">DNA-binding</keyword>
<dbReference type="InterPro" id="IPR039422">
    <property type="entry name" value="MarR/SlyA-like"/>
</dbReference>
<dbReference type="EMBL" id="CP142149">
    <property type="protein sequence ID" value="WSE30936.1"/>
    <property type="molecule type" value="Genomic_DNA"/>
</dbReference>
<name>A0ABZ1IA46_9PSEU</name>
<evidence type="ECO:0000313" key="6">
    <source>
        <dbReference type="Proteomes" id="UP001330812"/>
    </source>
</evidence>
<dbReference type="Proteomes" id="UP001330812">
    <property type="component" value="Chromosome"/>
</dbReference>
<dbReference type="Pfam" id="PF01047">
    <property type="entry name" value="MarR"/>
    <property type="match status" value="1"/>
</dbReference>
<dbReference type="SMART" id="SM00347">
    <property type="entry name" value="HTH_MARR"/>
    <property type="match status" value="1"/>
</dbReference>
<keyword evidence="1" id="KW-0805">Transcription regulation</keyword>
<dbReference type="RefSeq" id="WP_326833752.1">
    <property type="nucleotide sequence ID" value="NZ_CP142149.1"/>
</dbReference>
<dbReference type="PRINTS" id="PR00598">
    <property type="entry name" value="HTHMARR"/>
</dbReference>
<dbReference type="InterPro" id="IPR036388">
    <property type="entry name" value="WH-like_DNA-bd_sf"/>
</dbReference>
<feature type="domain" description="HTH marR-type" evidence="4">
    <location>
        <begin position="7"/>
        <end position="141"/>
    </location>
</feature>
<evidence type="ECO:0000256" key="2">
    <source>
        <dbReference type="ARBA" id="ARBA00023125"/>
    </source>
</evidence>
<sequence>MSRPDSDDEVAKRVWARMRALVLDRHERKREVCEALGMSFIKIKALRRVAARPLTMSELTEQLNTDRPYTTHVVDELVRRGLVLREPHPEDRRSRVVTVTAPGAVAAAQAERILGEPPKSMLALSSAELAELDRLIAQVADD</sequence>
<dbReference type="PROSITE" id="PS50995">
    <property type="entry name" value="HTH_MARR_2"/>
    <property type="match status" value="1"/>
</dbReference>
<dbReference type="SUPFAM" id="SSF46785">
    <property type="entry name" value="Winged helix' DNA-binding domain"/>
    <property type="match status" value="1"/>
</dbReference>
<accession>A0ABZ1IA46</accession>
<proteinExistence type="predicted"/>
<evidence type="ECO:0000313" key="5">
    <source>
        <dbReference type="EMBL" id="WSE30936.1"/>
    </source>
</evidence>
<evidence type="ECO:0000256" key="3">
    <source>
        <dbReference type="ARBA" id="ARBA00023163"/>
    </source>
</evidence>
<organism evidence="5 6">
    <name type="scientific">Amycolatopsis rhabdoformis</name>
    <dbReference type="NCBI Taxonomy" id="1448059"/>
    <lineage>
        <taxon>Bacteria</taxon>
        <taxon>Bacillati</taxon>
        <taxon>Actinomycetota</taxon>
        <taxon>Actinomycetes</taxon>
        <taxon>Pseudonocardiales</taxon>
        <taxon>Pseudonocardiaceae</taxon>
        <taxon>Amycolatopsis</taxon>
    </lineage>
</organism>
<evidence type="ECO:0000256" key="1">
    <source>
        <dbReference type="ARBA" id="ARBA00023015"/>
    </source>
</evidence>
<protein>
    <submittedName>
        <fullName evidence="5">MarR family transcriptional regulator</fullName>
    </submittedName>
</protein>
<keyword evidence="6" id="KW-1185">Reference proteome</keyword>
<gene>
    <name evidence="5" type="ORF">VSH64_02155</name>
</gene>